<comment type="caution">
    <text evidence="3">The sequence shown here is derived from an EMBL/GenBank/DDBJ whole genome shotgun (WGS) entry which is preliminary data.</text>
</comment>
<reference evidence="3 4" key="1">
    <citation type="submission" date="2019-04" db="EMBL/GenBank/DDBJ databases">
        <authorList>
            <person name="Yang Y."/>
            <person name="Wei D."/>
        </authorList>
    </citation>
    <scope>NUCLEOTIDE SEQUENCE [LARGE SCALE GENOMIC DNA]</scope>
    <source>
        <strain evidence="3 4">L-1-4w-11</strain>
    </source>
</reference>
<evidence type="ECO:0000313" key="4">
    <source>
        <dbReference type="Proteomes" id="UP000309138"/>
    </source>
</evidence>
<dbReference type="Gene3D" id="2.30.30.760">
    <property type="match status" value="1"/>
</dbReference>
<dbReference type="RefSeq" id="WP_136943111.1">
    <property type="nucleotide sequence ID" value="NZ_SWKR01000002.1"/>
</dbReference>
<feature type="signal peptide" evidence="1">
    <location>
        <begin position="1"/>
        <end position="18"/>
    </location>
</feature>
<keyword evidence="4" id="KW-1185">Reference proteome</keyword>
<dbReference type="Proteomes" id="UP000309138">
    <property type="component" value="Unassembled WGS sequence"/>
</dbReference>
<organism evidence="3 4">
    <name type="scientific">Sphingomonas baiyangensis</name>
    <dbReference type="NCBI Taxonomy" id="2572576"/>
    <lineage>
        <taxon>Bacteria</taxon>
        <taxon>Pseudomonadati</taxon>
        <taxon>Pseudomonadota</taxon>
        <taxon>Alphaproteobacteria</taxon>
        <taxon>Sphingomonadales</taxon>
        <taxon>Sphingomonadaceae</taxon>
        <taxon>Sphingomonas</taxon>
    </lineage>
</organism>
<evidence type="ECO:0000313" key="3">
    <source>
        <dbReference type="EMBL" id="TKD51163.1"/>
    </source>
</evidence>
<dbReference type="AlphaFoldDB" id="A0A4U1L4L7"/>
<evidence type="ECO:0000259" key="2">
    <source>
        <dbReference type="Pfam" id="PF13144"/>
    </source>
</evidence>
<gene>
    <name evidence="3" type="ORF">FBR43_10640</name>
</gene>
<protein>
    <recommendedName>
        <fullName evidence="2">Flagella basal body P-ring formation protein FlgA SAF domain-containing protein</fullName>
    </recommendedName>
</protein>
<dbReference type="Pfam" id="PF13144">
    <property type="entry name" value="ChapFlgA"/>
    <property type="match status" value="1"/>
</dbReference>
<evidence type="ECO:0000256" key="1">
    <source>
        <dbReference type="SAM" id="SignalP"/>
    </source>
</evidence>
<feature type="domain" description="Flagella basal body P-ring formation protein FlgA SAF" evidence="2">
    <location>
        <begin position="115"/>
        <end position="174"/>
    </location>
</feature>
<feature type="chain" id="PRO_5020606884" description="Flagella basal body P-ring formation protein FlgA SAF domain-containing protein" evidence="1">
    <location>
        <begin position="19"/>
        <end position="179"/>
    </location>
</feature>
<dbReference type="InterPro" id="IPR017585">
    <property type="entry name" value="SAF_FlgA"/>
</dbReference>
<sequence length="179" mass="18486">MIRPALLLAALLAGPAAAQDARFQSTALLDTAVSQFTGHAQGEEGGAVAPVDRRLKLAACALPQLEWRTSAQDAVVVRCMAPVWRIFVPVKAAPRAIAAPAAVAMPGRAAPAPKPEIVVKRGDPVMVEAGSNGFSITRDGIAMGDAAAGARLMVRVDPAKPPIQAIAMEAGRVTLPGWQ</sequence>
<dbReference type="EMBL" id="SWKR01000002">
    <property type="protein sequence ID" value="TKD51163.1"/>
    <property type="molecule type" value="Genomic_DNA"/>
</dbReference>
<proteinExistence type="predicted"/>
<keyword evidence="1" id="KW-0732">Signal</keyword>
<dbReference type="OrthoDB" id="7408548at2"/>
<accession>A0A4U1L4L7</accession>
<name>A0A4U1L4L7_9SPHN</name>